<name>A0A378Y708_9NOCA</name>
<dbReference type="Gene3D" id="3.90.1200.10">
    <property type="match status" value="1"/>
</dbReference>
<dbReference type="InterPro" id="IPR011009">
    <property type="entry name" value="Kinase-like_dom_sf"/>
</dbReference>
<protein>
    <submittedName>
        <fullName evidence="2">Aminoglycoside phosphotransferase</fullName>
    </submittedName>
</protein>
<dbReference type="GO" id="GO:0016740">
    <property type="term" value="F:transferase activity"/>
    <property type="evidence" value="ECO:0007669"/>
    <property type="project" value="UniProtKB-KW"/>
</dbReference>
<reference evidence="2 3" key="1">
    <citation type="submission" date="2018-06" db="EMBL/GenBank/DDBJ databases">
        <authorList>
            <consortium name="Pathogen Informatics"/>
            <person name="Doyle S."/>
        </authorList>
    </citation>
    <scope>NUCLEOTIDE SEQUENCE [LARGE SCALE GENOMIC DNA]</scope>
    <source>
        <strain evidence="2 3">NCTC1934</strain>
    </source>
</reference>
<organism evidence="2 3">
    <name type="scientific">Nocardia otitidiscaviarum</name>
    <dbReference type="NCBI Taxonomy" id="1823"/>
    <lineage>
        <taxon>Bacteria</taxon>
        <taxon>Bacillati</taxon>
        <taxon>Actinomycetota</taxon>
        <taxon>Actinomycetes</taxon>
        <taxon>Mycobacteriales</taxon>
        <taxon>Nocardiaceae</taxon>
        <taxon>Nocardia</taxon>
    </lineage>
</organism>
<keyword evidence="3" id="KW-1185">Reference proteome</keyword>
<evidence type="ECO:0000313" key="3">
    <source>
        <dbReference type="Proteomes" id="UP000255467"/>
    </source>
</evidence>
<evidence type="ECO:0000259" key="1">
    <source>
        <dbReference type="Pfam" id="PF01636"/>
    </source>
</evidence>
<gene>
    <name evidence="2" type="ORF">NCTC1934_00304</name>
</gene>
<dbReference type="Proteomes" id="UP000255467">
    <property type="component" value="Unassembled WGS sequence"/>
</dbReference>
<keyword evidence="2" id="KW-0808">Transferase</keyword>
<dbReference type="Pfam" id="PF01636">
    <property type="entry name" value="APH"/>
    <property type="match status" value="1"/>
</dbReference>
<sequence>MNRVPVTPSGEILARAAQIAALDMTGSSVIRDGSHAIYQLPGQVVARIGRPGTADDAARELAVSRWLNASGVNTVEPVPNLPQPIVVDGRPVTWWRLVPNHRTSTPPELGVTLRALHALPVPSEPALPEYDPFVGLRERLAAASTIDHDDRAWLLRHHDDLQARYSRDQSQQTPHVIHGDAWQGNLVVTIDSGVPTLLDLDKVSTGHPDWDLIQIAVDHTDFHRISDNDYRLFVDAYGGYDVTASPRFRLLADIQELRWVGFALDRADTSSEARQQAHHRIACLRGTIPKPWIWAAL</sequence>
<dbReference type="PANTHER" id="PTHR21310:SF40">
    <property type="entry name" value="AMINOGLYCOSIDE PHOSPHOTRANSFERASE DOMAIN-CONTAINING PROTEIN-RELATED"/>
    <property type="match status" value="1"/>
</dbReference>
<dbReference type="EMBL" id="UGRY01000002">
    <property type="protein sequence ID" value="SUA72874.1"/>
    <property type="molecule type" value="Genomic_DNA"/>
</dbReference>
<dbReference type="PANTHER" id="PTHR21310">
    <property type="entry name" value="AMINOGLYCOSIDE PHOSPHOTRANSFERASE-RELATED-RELATED"/>
    <property type="match status" value="1"/>
</dbReference>
<proteinExistence type="predicted"/>
<dbReference type="AlphaFoldDB" id="A0A378Y708"/>
<feature type="domain" description="Aminoglycoside phosphotransferase" evidence="1">
    <location>
        <begin position="42"/>
        <end position="241"/>
    </location>
</feature>
<dbReference type="SUPFAM" id="SSF56112">
    <property type="entry name" value="Protein kinase-like (PK-like)"/>
    <property type="match status" value="1"/>
</dbReference>
<dbReference type="InterPro" id="IPR002575">
    <property type="entry name" value="Aminoglycoside_PTrfase"/>
</dbReference>
<accession>A0A378Y708</accession>
<evidence type="ECO:0000313" key="2">
    <source>
        <dbReference type="EMBL" id="SUA72874.1"/>
    </source>
</evidence>
<dbReference type="InterPro" id="IPR051678">
    <property type="entry name" value="AGP_Transferase"/>
</dbReference>
<dbReference type="RefSeq" id="WP_255222213.1">
    <property type="nucleotide sequence ID" value="NZ_UGRY01000002.1"/>
</dbReference>